<keyword evidence="3" id="KW-1185">Reference proteome</keyword>
<evidence type="ECO:0008006" key="4">
    <source>
        <dbReference type="Google" id="ProtNLM"/>
    </source>
</evidence>
<organism evidence="2 3">
    <name type="scientific">Glacieibacterium arshaanense</name>
    <dbReference type="NCBI Taxonomy" id="2511025"/>
    <lineage>
        <taxon>Bacteria</taxon>
        <taxon>Pseudomonadati</taxon>
        <taxon>Pseudomonadota</taxon>
        <taxon>Alphaproteobacteria</taxon>
        <taxon>Sphingomonadales</taxon>
        <taxon>Sphingosinicellaceae</taxon>
        <taxon>Glacieibacterium</taxon>
    </lineage>
</organism>
<feature type="transmembrane region" description="Helical" evidence="1">
    <location>
        <begin position="59"/>
        <end position="78"/>
    </location>
</feature>
<dbReference type="EMBL" id="SIHO01000001">
    <property type="protein sequence ID" value="TFU05585.1"/>
    <property type="molecule type" value="Genomic_DNA"/>
</dbReference>
<feature type="transmembrane region" description="Helical" evidence="1">
    <location>
        <begin position="176"/>
        <end position="197"/>
    </location>
</feature>
<feature type="transmembrane region" description="Helical" evidence="1">
    <location>
        <begin position="107"/>
        <end position="125"/>
    </location>
</feature>
<evidence type="ECO:0000313" key="2">
    <source>
        <dbReference type="EMBL" id="TFU05585.1"/>
    </source>
</evidence>
<sequence length="337" mass="34828">MSAAAEWARSGPRVLRTAFAVAVAMWLAYWLRLPIGYIAPVLVVTALGGLLDTFSIKTALLMVVLVAVVAQGLTLLLTPLLGNRAAYLTIVGVALFFAYRLQAHPKLAPVVALTLPLLVMFGPLVPLSAGFAQGMAVLLMLLAGCAVIGVILAWLVFPGPAAAASAAIPAAPRSAIDSAVSAAILVLLIALTLRFDAQSALRLLMIASTVLAAVDPRAGIKTAGMTMAATAAGVAGAFFIRNVTFIVQTPLMAGLMAALIVLGVGRRLTHPATAQTASAGLVSLFVLIGGNGSVDDKKLVVFLLYTLGGIAIAIGLRHTLLWHLDRNARLAPTPRIP</sequence>
<dbReference type="AlphaFoldDB" id="A0A4Y9EPN3"/>
<proteinExistence type="predicted"/>
<keyword evidence="1" id="KW-1133">Transmembrane helix</keyword>
<accession>A0A4Y9EPN3</accession>
<feature type="transmembrane region" description="Helical" evidence="1">
    <location>
        <begin position="300"/>
        <end position="320"/>
    </location>
</feature>
<feature type="transmembrane region" description="Helical" evidence="1">
    <location>
        <begin position="276"/>
        <end position="294"/>
    </location>
</feature>
<feature type="transmembrane region" description="Helical" evidence="1">
    <location>
        <begin position="85"/>
        <end position="101"/>
    </location>
</feature>
<protein>
    <recommendedName>
        <fullName evidence="4">DUF2955 domain-containing protein</fullName>
    </recommendedName>
</protein>
<keyword evidence="1" id="KW-0472">Membrane</keyword>
<comment type="caution">
    <text evidence="2">The sequence shown here is derived from an EMBL/GenBank/DDBJ whole genome shotgun (WGS) entry which is preliminary data.</text>
</comment>
<gene>
    <name evidence="2" type="ORF">EUV02_00655</name>
</gene>
<feature type="transmembrane region" description="Helical" evidence="1">
    <location>
        <begin position="245"/>
        <end position="264"/>
    </location>
</feature>
<evidence type="ECO:0000256" key="1">
    <source>
        <dbReference type="SAM" id="Phobius"/>
    </source>
</evidence>
<feature type="transmembrane region" description="Helical" evidence="1">
    <location>
        <begin position="218"/>
        <end position="239"/>
    </location>
</feature>
<name>A0A4Y9EPN3_9SPHN</name>
<dbReference type="RefSeq" id="WP_135244310.1">
    <property type="nucleotide sequence ID" value="NZ_SIHO01000001.1"/>
</dbReference>
<feature type="transmembrane region" description="Helical" evidence="1">
    <location>
        <begin position="137"/>
        <end position="156"/>
    </location>
</feature>
<dbReference type="Proteomes" id="UP000297737">
    <property type="component" value="Unassembled WGS sequence"/>
</dbReference>
<keyword evidence="1" id="KW-0812">Transmembrane</keyword>
<reference evidence="2 3" key="1">
    <citation type="submission" date="2019-02" db="EMBL/GenBank/DDBJ databases">
        <title>Polymorphobacter sp. isolated from the lake at the Tibet of China.</title>
        <authorList>
            <person name="Li A."/>
        </authorList>
    </citation>
    <scope>NUCLEOTIDE SEQUENCE [LARGE SCALE GENOMIC DNA]</scope>
    <source>
        <strain evidence="2 3">DJ1R-1</strain>
    </source>
</reference>
<evidence type="ECO:0000313" key="3">
    <source>
        <dbReference type="Proteomes" id="UP000297737"/>
    </source>
</evidence>
<feature type="transmembrane region" description="Helical" evidence="1">
    <location>
        <begin position="18"/>
        <end position="39"/>
    </location>
</feature>